<dbReference type="PROSITE" id="PS50088">
    <property type="entry name" value="ANK_REPEAT"/>
    <property type="match status" value="2"/>
</dbReference>
<name>A0A1M5NQB2_9ACTN</name>
<dbReference type="RefSeq" id="WP_073421661.1">
    <property type="nucleotide sequence ID" value="NZ_FQVX01000003.1"/>
</dbReference>
<reference evidence="5 6" key="1">
    <citation type="submission" date="2016-11" db="EMBL/GenBank/DDBJ databases">
        <authorList>
            <person name="Jaros S."/>
            <person name="Januszkiewicz K."/>
            <person name="Wedrychowicz H."/>
        </authorList>
    </citation>
    <scope>NUCLEOTIDE SEQUENCE [LARGE SCALE GENOMIC DNA]</scope>
    <source>
        <strain evidence="5 6">DSM 45408</strain>
    </source>
</reference>
<dbReference type="EMBL" id="FQVX01000003">
    <property type="protein sequence ID" value="SHG91379.1"/>
    <property type="molecule type" value="Genomic_DNA"/>
</dbReference>
<evidence type="ECO:0000256" key="1">
    <source>
        <dbReference type="ARBA" id="ARBA00022737"/>
    </source>
</evidence>
<organism evidence="5 6">
    <name type="scientific">Geodermatophilus nigrescens</name>
    <dbReference type="NCBI Taxonomy" id="1070870"/>
    <lineage>
        <taxon>Bacteria</taxon>
        <taxon>Bacillati</taxon>
        <taxon>Actinomycetota</taxon>
        <taxon>Actinomycetes</taxon>
        <taxon>Geodermatophilales</taxon>
        <taxon>Geodermatophilaceae</taxon>
        <taxon>Geodermatophilus</taxon>
    </lineage>
</organism>
<keyword evidence="2 3" id="KW-0040">ANK repeat</keyword>
<dbReference type="GO" id="GO:0045944">
    <property type="term" value="P:positive regulation of transcription by RNA polymerase II"/>
    <property type="evidence" value="ECO:0007669"/>
    <property type="project" value="TreeGrafter"/>
</dbReference>
<dbReference type="PROSITE" id="PS50297">
    <property type="entry name" value="ANK_REP_REGION"/>
    <property type="match status" value="1"/>
</dbReference>
<dbReference type="AlphaFoldDB" id="A0A1M5NQB2"/>
<protein>
    <submittedName>
        <fullName evidence="5">Ankyrin repeat-containing protein</fullName>
    </submittedName>
</protein>
<dbReference type="InterPro" id="IPR036770">
    <property type="entry name" value="Ankyrin_rpt-contain_sf"/>
</dbReference>
<dbReference type="PANTHER" id="PTHR24193:SF121">
    <property type="entry name" value="ADA2A-CONTAINING COMPLEX COMPONENT 3, ISOFORM D"/>
    <property type="match status" value="1"/>
</dbReference>
<feature type="repeat" description="ANK" evidence="3">
    <location>
        <begin position="192"/>
        <end position="240"/>
    </location>
</feature>
<dbReference type="InterPro" id="IPR002110">
    <property type="entry name" value="Ankyrin_rpt"/>
</dbReference>
<evidence type="ECO:0000256" key="3">
    <source>
        <dbReference type="PROSITE-ProRule" id="PRU00023"/>
    </source>
</evidence>
<evidence type="ECO:0000256" key="2">
    <source>
        <dbReference type="ARBA" id="ARBA00023043"/>
    </source>
</evidence>
<evidence type="ECO:0000313" key="5">
    <source>
        <dbReference type="EMBL" id="SHG91379.1"/>
    </source>
</evidence>
<gene>
    <name evidence="5" type="ORF">SAMN05444351_3640</name>
</gene>
<dbReference type="PRINTS" id="PR01415">
    <property type="entry name" value="ANKYRIN"/>
</dbReference>
<dbReference type="OrthoDB" id="5185345at2"/>
<feature type="region of interest" description="Disordered" evidence="4">
    <location>
        <begin position="199"/>
        <end position="221"/>
    </location>
</feature>
<dbReference type="SUPFAM" id="SSF48403">
    <property type="entry name" value="Ankyrin repeat"/>
    <property type="match status" value="1"/>
</dbReference>
<dbReference type="Pfam" id="PF12796">
    <property type="entry name" value="Ank_2"/>
    <property type="match status" value="2"/>
</dbReference>
<evidence type="ECO:0000313" key="6">
    <source>
        <dbReference type="Proteomes" id="UP000184471"/>
    </source>
</evidence>
<sequence length="281" mass="27729">MTTRMTVQRLIRLVEAGDLGAVRAAVAEAPRLLAGTVERAGESGWTPLHVAVACGQTVAVRDLAAAGADLGARTESGRTPLHVAVLEAPDLVPLLGELGAPVDAPAAAYLDDAARLAVLLDGGAPLTDPVTGLDLLTVAAAGGAAGTLRLLLERGADPDGGALAAAAAARRPDLVRALLDAGARADRRDPDTGRTALHEAVSAGTPAGAPAGPGTGPEGDAPEVVRLLLAAGADVDATTSDGASALDISRVAAARHRRDDAGRAGARDALVDLLVAAGASS</sequence>
<dbReference type="Proteomes" id="UP000184471">
    <property type="component" value="Unassembled WGS sequence"/>
</dbReference>
<dbReference type="InterPro" id="IPR050663">
    <property type="entry name" value="Ankyrin-SOCS_Box"/>
</dbReference>
<evidence type="ECO:0000256" key="4">
    <source>
        <dbReference type="SAM" id="MobiDB-lite"/>
    </source>
</evidence>
<dbReference type="SMART" id="SM00248">
    <property type="entry name" value="ANK"/>
    <property type="match status" value="4"/>
</dbReference>
<dbReference type="STRING" id="1070870.SAMN05444351_3640"/>
<dbReference type="GO" id="GO:0000976">
    <property type="term" value="F:transcription cis-regulatory region binding"/>
    <property type="evidence" value="ECO:0007669"/>
    <property type="project" value="TreeGrafter"/>
</dbReference>
<proteinExistence type="predicted"/>
<keyword evidence="1" id="KW-0677">Repeat</keyword>
<feature type="repeat" description="ANK" evidence="3">
    <location>
        <begin position="43"/>
        <end position="75"/>
    </location>
</feature>
<dbReference type="Gene3D" id="1.25.40.20">
    <property type="entry name" value="Ankyrin repeat-containing domain"/>
    <property type="match status" value="2"/>
</dbReference>
<accession>A0A1M5NQB2</accession>
<dbReference type="PANTHER" id="PTHR24193">
    <property type="entry name" value="ANKYRIN REPEAT PROTEIN"/>
    <property type="match status" value="1"/>
</dbReference>
<keyword evidence="6" id="KW-1185">Reference proteome</keyword>